<accession>A0A2P6SGP1</accession>
<dbReference type="PROSITE" id="PS50004">
    <property type="entry name" value="C2"/>
    <property type="match status" value="1"/>
</dbReference>
<organism evidence="2 3">
    <name type="scientific">Rosa chinensis</name>
    <name type="common">China rose</name>
    <dbReference type="NCBI Taxonomy" id="74649"/>
    <lineage>
        <taxon>Eukaryota</taxon>
        <taxon>Viridiplantae</taxon>
        <taxon>Streptophyta</taxon>
        <taxon>Embryophyta</taxon>
        <taxon>Tracheophyta</taxon>
        <taxon>Spermatophyta</taxon>
        <taxon>Magnoliopsida</taxon>
        <taxon>eudicotyledons</taxon>
        <taxon>Gunneridae</taxon>
        <taxon>Pentapetalae</taxon>
        <taxon>rosids</taxon>
        <taxon>fabids</taxon>
        <taxon>Rosales</taxon>
        <taxon>Rosaceae</taxon>
        <taxon>Rosoideae</taxon>
        <taxon>Rosoideae incertae sedis</taxon>
        <taxon>Rosa</taxon>
    </lineage>
</organism>
<reference evidence="2 3" key="1">
    <citation type="journal article" date="2018" name="Nat. Genet.">
        <title>The Rosa genome provides new insights in the design of modern roses.</title>
        <authorList>
            <person name="Bendahmane M."/>
        </authorList>
    </citation>
    <scope>NUCLEOTIDE SEQUENCE [LARGE SCALE GENOMIC DNA]</scope>
    <source>
        <strain evidence="3">cv. Old Blush</strain>
    </source>
</reference>
<protein>
    <submittedName>
        <fullName evidence="2">Putative C2 domain-containing protein</fullName>
    </submittedName>
</protein>
<dbReference type="Pfam" id="PF00168">
    <property type="entry name" value="C2"/>
    <property type="match status" value="1"/>
</dbReference>
<dbReference type="InterPro" id="IPR035892">
    <property type="entry name" value="C2_domain_sf"/>
</dbReference>
<proteinExistence type="predicted"/>
<comment type="caution">
    <text evidence="2">The sequence shown here is derived from an EMBL/GenBank/DDBJ whole genome shotgun (WGS) entry which is preliminary data.</text>
</comment>
<keyword evidence="3" id="KW-1185">Reference proteome</keyword>
<dbReference type="EMBL" id="PDCK01000039">
    <property type="protein sequence ID" value="PRQ57842.1"/>
    <property type="molecule type" value="Genomic_DNA"/>
</dbReference>
<evidence type="ECO:0000259" key="1">
    <source>
        <dbReference type="PROSITE" id="PS50004"/>
    </source>
</evidence>
<dbReference type="AlphaFoldDB" id="A0A2P6SGP1"/>
<gene>
    <name evidence="2" type="ORF">RchiOBHm_Chr1g0352741</name>
</gene>
<name>A0A2P6SGP1_ROSCH</name>
<dbReference type="Gramene" id="PRQ57842">
    <property type="protein sequence ID" value="PRQ57842"/>
    <property type="gene ID" value="RchiOBHm_Chr1g0352741"/>
</dbReference>
<dbReference type="InterPro" id="IPR000008">
    <property type="entry name" value="C2_dom"/>
</dbReference>
<dbReference type="Proteomes" id="UP000238479">
    <property type="component" value="Chromosome 1"/>
</dbReference>
<feature type="domain" description="C2" evidence="1">
    <location>
        <begin position="1"/>
        <end position="117"/>
    </location>
</feature>
<evidence type="ECO:0000313" key="2">
    <source>
        <dbReference type="EMBL" id="PRQ57842.1"/>
    </source>
</evidence>
<sequence length="182" mass="20172">MTSRHVEITVISAENLQSNRKPFKKNSFVTVRTDAAVSTSKLYRTAETDCEGSGPRWNEKIEVELPAQARNLILEVQCKNGARTIGAASIPVSDFIGGWVPENYLHFLSYRLRDERGVRNGIINISVRMKVPEGLMSTYARKVTSGFATTSSQTKVGYPAVENSGVATGVPLNWNSYPRVQY</sequence>
<dbReference type="Gene3D" id="2.60.40.150">
    <property type="entry name" value="C2 domain"/>
    <property type="match status" value="1"/>
</dbReference>
<dbReference type="PANTHER" id="PTHR32246:SF17">
    <property type="entry name" value="BON1-ASSOCIATED PROTEIN 2"/>
    <property type="match status" value="1"/>
</dbReference>
<dbReference type="OMA" id="IDVVICR"/>
<dbReference type="SMART" id="SM00239">
    <property type="entry name" value="C2"/>
    <property type="match status" value="1"/>
</dbReference>
<dbReference type="PANTHER" id="PTHR32246">
    <property type="entry name" value="INGRESSION PROTEIN FIC1"/>
    <property type="match status" value="1"/>
</dbReference>
<dbReference type="SUPFAM" id="SSF49562">
    <property type="entry name" value="C2 domain (Calcium/lipid-binding domain, CaLB)"/>
    <property type="match status" value="1"/>
</dbReference>
<evidence type="ECO:0000313" key="3">
    <source>
        <dbReference type="Proteomes" id="UP000238479"/>
    </source>
</evidence>